<name>A0A086JUU3_TOXGO</name>
<dbReference type="Proteomes" id="UP000028837">
    <property type="component" value="Unassembled WGS sequence"/>
</dbReference>
<dbReference type="EMBL" id="AHZU02001137">
    <property type="protein sequence ID" value="KFG35911.1"/>
    <property type="molecule type" value="Genomic_DNA"/>
</dbReference>
<dbReference type="VEuPathDB" id="ToxoDB:TGDOM2_214385"/>
<reference evidence="1 2" key="1">
    <citation type="submission" date="2014-02" db="EMBL/GenBank/DDBJ databases">
        <authorList>
            <person name="Sibley D."/>
            <person name="Venepally P."/>
            <person name="Karamycheva S."/>
            <person name="Hadjithomas M."/>
            <person name="Khan A."/>
            <person name="Brunk B."/>
            <person name="Roos D."/>
            <person name="Caler E."/>
            <person name="Lorenzi H."/>
        </authorList>
    </citation>
    <scope>NUCLEOTIDE SEQUENCE [LARGE SCALE GENOMIC DNA]</scope>
    <source>
        <strain evidence="1 2">GAB2-2007-GAL-DOM2</strain>
    </source>
</reference>
<evidence type="ECO:0000313" key="1">
    <source>
        <dbReference type="EMBL" id="KFG35911.1"/>
    </source>
</evidence>
<protein>
    <submittedName>
        <fullName evidence="1">Uncharacterized protein</fullName>
    </submittedName>
</protein>
<proteinExistence type="predicted"/>
<sequence length="51" mass="5535">MLDKDAVSATFGIPNQAPAFLLASHTSRLSTTTLKKRQRNFIGKETSTVKG</sequence>
<organism evidence="1 2">
    <name type="scientific">Toxoplasma gondii GAB2-2007-GAL-DOM2</name>
    <dbReference type="NCBI Taxonomy" id="1130820"/>
    <lineage>
        <taxon>Eukaryota</taxon>
        <taxon>Sar</taxon>
        <taxon>Alveolata</taxon>
        <taxon>Apicomplexa</taxon>
        <taxon>Conoidasida</taxon>
        <taxon>Coccidia</taxon>
        <taxon>Eucoccidiorida</taxon>
        <taxon>Eimeriorina</taxon>
        <taxon>Sarcocystidae</taxon>
        <taxon>Toxoplasma</taxon>
    </lineage>
</organism>
<comment type="caution">
    <text evidence="1">The sequence shown here is derived from an EMBL/GenBank/DDBJ whole genome shotgun (WGS) entry which is preliminary data.</text>
</comment>
<gene>
    <name evidence="1" type="ORF">TGDOM2_214385</name>
</gene>
<dbReference type="AlphaFoldDB" id="A0A086JUU3"/>
<accession>A0A086JUU3</accession>
<evidence type="ECO:0000313" key="2">
    <source>
        <dbReference type="Proteomes" id="UP000028837"/>
    </source>
</evidence>